<gene>
    <name evidence="1" type="ORF">GCM10017083_09030</name>
</gene>
<protein>
    <recommendedName>
        <fullName evidence="3">4Fe-4S ferredoxin-type domain-containing protein</fullName>
    </recommendedName>
</protein>
<keyword evidence="2" id="KW-1185">Reference proteome</keyword>
<evidence type="ECO:0000313" key="1">
    <source>
        <dbReference type="EMBL" id="GHD43215.1"/>
    </source>
</evidence>
<dbReference type="SUPFAM" id="SSF54862">
    <property type="entry name" value="4Fe-4S ferredoxins"/>
    <property type="match status" value="1"/>
</dbReference>
<sequence length="219" mass="23936">MSPAGEPGDWWEELRAAVEPFGFRLNGGFNDEDGGTVAMIGHAGPLLWQRFSAEQPDGPDPLDRWTRSTLAPVAVRFGAALVLPNDGPPYRPFQRWAMRAEPVHPTPLGLLIHPRYGLWHALRAAMLFADTREVPERAETPSPCDACADRPCLTACPVGAFDGTTYAADRCAAHVRSAAGRDCRECGCLARHACPVGKGWAWADEQQWFHMASFLAGRS</sequence>
<comment type="caution">
    <text evidence="1">The sequence shown here is derived from an EMBL/GenBank/DDBJ whole genome shotgun (WGS) entry which is preliminary data.</text>
</comment>
<dbReference type="Proteomes" id="UP000630353">
    <property type="component" value="Unassembled WGS sequence"/>
</dbReference>
<dbReference type="RefSeq" id="WP_189987739.1">
    <property type="nucleotide sequence ID" value="NZ_BMZS01000002.1"/>
</dbReference>
<reference evidence="1" key="2">
    <citation type="submission" date="2020-09" db="EMBL/GenBank/DDBJ databases">
        <authorList>
            <person name="Sun Q."/>
            <person name="Kim S."/>
        </authorList>
    </citation>
    <scope>NUCLEOTIDE SEQUENCE</scope>
    <source>
        <strain evidence="1">KCTC 42651</strain>
    </source>
</reference>
<organism evidence="1 2">
    <name type="scientific">Thalassobaculum fulvum</name>
    <dbReference type="NCBI Taxonomy" id="1633335"/>
    <lineage>
        <taxon>Bacteria</taxon>
        <taxon>Pseudomonadati</taxon>
        <taxon>Pseudomonadota</taxon>
        <taxon>Alphaproteobacteria</taxon>
        <taxon>Rhodospirillales</taxon>
        <taxon>Thalassobaculaceae</taxon>
        <taxon>Thalassobaculum</taxon>
    </lineage>
</organism>
<evidence type="ECO:0008006" key="3">
    <source>
        <dbReference type="Google" id="ProtNLM"/>
    </source>
</evidence>
<dbReference type="EMBL" id="BMZS01000002">
    <property type="protein sequence ID" value="GHD43215.1"/>
    <property type="molecule type" value="Genomic_DNA"/>
</dbReference>
<reference evidence="1" key="1">
    <citation type="journal article" date="2014" name="Int. J. Syst. Evol. Microbiol.">
        <title>Complete genome sequence of Corynebacterium casei LMG S-19264T (=DSM 44701T), isolated from a smear-ripened cheese.</title>
        <authorList>
            <consortium name="US DOE Joint Genome Institute (JGI-PGF)"/>
            <person name="Walter F."/>
            <person name="Albersmeier A."/>
            <person name="Kalinowski J."/>
            <person name="Ruckert C."/>
        </authorList>
    </citation>
    <scope>NUCLEOTIDE SEQUENCE</scope>
    <source>
        <strain evidence="1">KCTC 42651</strain>
    </source>
</reference>
<evidence type="ECO:0000313" key="2">
    <source>
        <dbReference type="Proteomes" id="UP000630353"/>
    </source>
</evidence>
<dbReference type="AlphaFoldDB" id="A0A919CPH9"/>
<name>A0A919CPH9_9PROT</name>
<proteinExistence type="predicted"/>
<accession>A0A919CPH9</accession>